<evidence type="ECO:0000256" key="4">
    <source>
        <dbReference type="ARBA" id="ARBA00022679"/>
    </source>
</evidence>
<evidence type="ECO:0000256" key="9">
    <source>
        <dbReference type="ARBA" id="ARBA00048679"/>
    </source>
</evidence>
<protein>
    <recommendedName>
        <fullName evidence="2">non-specific serine/threonine protein kinase</fullName>
        <ecNumber evidence="2">2.7.11.1</ecNumber>
    </recommendedName>
</protein>
<dbReference type="PANTHER" id="PTHR48012:SF21">
    <property type="entry name" value="PH DOMAIN-CONTAINING PROTEIN"/>
    <property type="match status" value="1"/>
</dbReference>
<dbReference type="SUPFAM" id="SSF56112">
    <property type="entry name" value="Protein kinase-like (PK-like)"/>
    <property type="match status" value="1"/>
</dbReference>
<evidence type="ECO:0000256" key="8">
    <source>
        <dbReference type="ARBA" id="ARBA00047899"/>
    </source>
</evidence>
<dbReference type="PIRSF" id="PIRSF000654">
    <property type="entry name" value="Integrin-linked_kinase"/>
    <property type="match status" value="1"/>
</dbReference>
<proteinExistence type="inferred from homology"/>
<dbReference type="AlphaFoldDB" id="S8E515"/>
<keyword evidence="5 10" id="KW-0547">Nucleotide-binding</keyword>
<keyword evidence="6" id="KW-0418">Kinase</keyword>
<dbReference type="GO" id="GO:0005524">
    <property type="term" value="F:ATP binding"/>
    <property type="evidence" value="ECO:0007669"/>
    <property type="project" value="UniProtKB-UniRule"/>
</dbReference>
<dbReference type="FunFam" id="1.10.510.10:FF:000499">
    <property type="entry name" value="Serine/threonine-protein kinase KIC1"/>
    <property type="match status" value="1"/>
</dbReference>
<organism evidence="13 14">
    <name type="scientific">Fomitopsis schrenkii</name>
    <name type="common">Brown rot fungus</name>
    <dbReference type="NCBI Taxonomy" id="2126942"/>
    <lineage>
        <taxon>Eukaryota</taxon>
        <taxon>Fungi</taxon>
        <taxon>Dikarya</taxon>
        <taxon>Basidiomycota</taxon>
        <taxon>Agaricomycotina</taxon>
        <taxon>Agaricomycetes</taxon>
        <taxon>Polyporales</taxon>
        <taxon>Fomitopsis</taxon>
    </lineage>
</organism>
<evidence type="ECO:0000256" key="3">
    <source>
        <dbReference type="ARBA" id="ARBA00022527"/>
    </source>
</evidence>
<dbReference type="InterPro" id="IPR008271">
    <property type="entry name" value="Ser/Thr_kinase_AS"/>
</dbReference>
<keyword evidence="3 11" id="KW-0723">Serine/threonine-protein kinase</keyword>
<comment type="catalytic activity">
    <reaction evidence="9">
        <text>L-seryl-[protein] + ATP = O-phospho-L-seryl-[protein] + ADP + H(+)</text>
        <dbReference type="Rhea" id="RHEA:17989"/>
        <dbReference type="Rhea" id="RHEA-COMP:9863"/>
        <dbReference type="Rhea" id="RHEA-COMP:11604"/>
        <dbReference type="ChEBI" id="CHEBI:15378"/>
        <dbReference type="ChEBI" id="CHEBI:29999"/>
        <dbReference type="ChEBI" id="CHEBI:30616"/>
        <dbReference type="ChEBI" id="CHEBI:83421"/>
        <dbReference type="ChEBI" id="CHEBI:456216"/>
        <dbReference type="EC" id="2.7.11.1"/>
    </reaction>
</comment>
<gene>
    <name evidence="13" type="ORF">FOMPIDRAFT_1123555</name>
</gene>
<dbReference type="Proteomes" id="UP000015241">
    <property type="component" value="Unassembled WGS sequence"/>
</dbReference>
<evidence type="ECO:0000256" key="2">
    <source>
        <dbReference type="ARBA" id="ARBA00012513"/>
    </source>
</evidence>
<dbReference type="PROSITE" id="PS50011">
    <property type="entry name" value="PROTEIN_KINASE_DOM"/>
    <property type="match status" value="1"/>
</dbReference>
<dbReference type="InterPro" id="IPR017441">
    <property type="entry name" value="Protein_kinase_ATP_BS"/>
</dbReference>
<dbReference type="HOGENOM" id="CLU_000288_63_23_1"/>
<evidence type="ECO:0000256" key="10">
    <source>
        <dbReference type="PROSITE-ProRule" id="PRU10141"/>
    </source>
</evidence>
<dbReference type="InterPro" id="IPR001245">
    <property type="entry name" value="Ser-Thr/Tyr_kinase_cat_dom"/>
</dbReference>
<evidence type="ECO:0000256" key="5">
    <source>
        <dbReference type="ARBA" id="ARBA00022741"/>
    </source>
</evidence>
<dbReference type="EC" id="2.7.11.1" evidence="2"/>
<name>S8E515_FOMSC</name>
<comment type="similarity">
    <text evidence="1">Belongs to the protein kinase superfamily. STE Ser/Thr protein kinase family. STE20 subfamily.</text>
</comment>
<evidence type="ECO:0000256" key="7">
    <source>
        <dbReference type="ARBA" id="ARBA00022840"/>
    </source>
</evidence>
<evidence type="ECO:0000259" key="12">
    <source>
        <dbReference type="PROSITE" id="PS50011"/>
    </source>
</evidence>
<evidence type="ECO:0000256" key="6">
    <source>
        <dbReference type="ARBA" id="ARBA00022777"/>
    </source>
</evidence>
<evidence type="ECO:0000256" key="1">
    <source>
        <dbReference type="ARBA" id="ARBA00008874"/>
    </source>
</evidence>
<dbReference type="InterPro" id="IPR011009">
    <property type="entry name" value="Kinase-like_dom_sf"/>
</dbReference>
<dbReference type="PROSITE" id="PS00108">
    <property type="entry name" value="PROTEIN_KINASE_ST"/>
    <property type="match status" value="1"/>
</dbReference>
<evidence type="ECO:0000256" key="11">
    <source>
        <dbReference type="RuleBase" id="RU000304"/>
    </source>
</evidence>
<keyword evidence="14" id="KW-1185">Reference proteome</keyword>
<evidence type="ECO:0000313" key="14">
    <source>
        <dbReference type="Proteomes" id="UP000015241"/>
    </source>
</evidence>
<dbReference type="Pfam" id="PF00069">
    <property type="entry name" value="Pkinase"/>
    <property type="match status" value="1"/>
</dbReference>
<dbReference type="OrthoDB" id="248923at2759"/>
<accession>S8E515</accession>
<reference evidence="13 14" key="1">
    <citation type="journal article" date="2012" name="Science">
        <title>The Paleozoic origin of enzymatic lignin decomposition reconstructed from 31 fungal genomes.</title>
        <authorList>
            <person name="Floudas D."/>
            <person name="Binder M."/>
            <person name="Riley R."/>
            <person name="Barry K."/>
            <person name="Blanchette R.A."/>
            <person name="Henrissat B."/>
            <person name="Martinez A.T."/>
            <person name="Otillar R."/>
            <person name="Spatafora J.W."/>
            <person name="Yadav J.S."/>
            <person name="Aerts A."/>
            <person name="Benoit I."/>
            <person name="Boyd A."/>
            <person name="Carlson A."/>
            <person name="Copeland A."/>
            <person name="Coutinho P.M."/>
            <person name="de Vries R.P."/>
            <person name="Ferreira P."/>
            <person name="Findley K."/>
            <person name="Foster B."/>
            <person name="Gaskell J."/>
            <person name="Glotzer D."/>
            <person name="Gorecki P."/>
            <person name="Heitman J."/>
            <person name="Hesse C."/>
            <person name="Hori C."/>
            <person name="Igarashi K."/>
            <person name="Jurgens J.A."/>
            <person name="Kallen N."/>
            <person name="Kersten P."/>
            <person name="Kohler A."/>
            <person name="Kuees U."/>
            <person name="Kumar T.K.A."/>
            <person name="Kuo A."/>
            <person name="LaButti K."/>
            <person name="Larrondo L.F."/>
            <person name="Lindquist E."/>
            <person name="Ling A."/>
            <person name="Lombard V."/>
            <person name="Lucas S."/>
            <person name="Lundell T."/>
            <person name="Martin R."/>
            <person name="McLaughlin D.J."/>
            <person name="Morgenstern I."/>
            <person name="Morin E."/>
            <person name="Murat C."/>
            <person name="Nagy L.G."/>
            <person name="Nolan M."/>
            <person name="Ohm R.A."/>
            <person name="Patyshakuliyeva A."/>
            <person name="Rokas A."/>
            <person name="Ruiz-Duenas F.J."/>
            <person name="Sabat G."/>
            <person name="Salamov A."/>
            <person name="Samejima M."/>
            <person name="Schmutz J."/>
            <person name="Slot J.C."/>
            <person name="St John F."/>
            <person name="Stenlid J."/>
            <person name="Sun H."/>
            <person name="Sun S."/>
            <person name="Syed K."/>
            <person name="Tsang A."/>
            <person name="Wiebenga A."/>
            <person name="Young D."/>
            <person name="Pisabarro A."/>
            <person name="Eastwood D.C."/>
            <person name="Martin F."/>
            <person name="Cullen D."/>
            <person name="Grigoriev I.V."/>
            <person name="Hibbett D.S."/>
        </authorList>
    </citation>
    <scope>NUCLEOTIDE SEQUENCE</scope>
    <source>
        <strain evidence="14">FP-58527</strain>
    </source>
</reference>
<dbReference type="Gene3D" id="1.10.510.10">
    <property type="entry name" value="Transferase(Phosphotransferase) domain 1"/>
    <property type="match status" value="1"/>
</dbReference>
<dbReference type="GO" id="GO:0004674">
    <property type="term" value="F:protein serine/threonine kinase activity"/>
    <property type="evidence" value="ECO:0007669"/>
    <property type="project" value="UniProtKB-KW"/>
</dbReference>
<dbReference type="STRING" id="743788.S8E515"/>
<keyword evidence="4" id="KW-0808">Transferase</keyword>
<dbReference type="PROSITE" id="PS00107">
    <property type="entry name" value="PROTEIN_KINASE_ATP"/>
    <property type="match status" value="1"/>
</dbReference>
<dbReference type="SMART" id="SM00220">
    <property type="entry name" value="S_TKc"/>
    <property type="match status" value="1"/>
</dbReference>
<feature type="domain" description="Protein kinase" evidence="12">
    <location>
        <begin position="11"/>
        <end position="267"/>
    </location>
</feature>
<dbReference type="GO" id="GO:0005737">
    <property type="term" value="C:cytoplasm"/>
    <property type="evidence" value="ECO:0007669"/>
    <property type="project" value="TreeGrafter"/>
</dbReference>
<dbReference type="InterPro" id="IPR050629">
    <property type="entry name" value="STE20/SPS1-PAK"/>
</dbReference>
<dbReference type="Gene3D" id="3.30.200.20">
    <property type="entry name" value="Phosphorylase Kinase, domain 1"/>
    <property type="match status" value="1"/>
</dbReference>
<keyword evidence="7 10" id="KW-0067">ATP-binding</keyword>
<evidence type="ECO:0000313" key="13">
    <source>
        <dbReference type="EMBL" id="EPS99817.1"/>
    </source>
</evidence>
<comment type="catalytic activity">
    <reaction evidence="8">
        <text>L-threonyl-[protein] + ATP = O-phospho-L-threonyl-[protein] + ADP + H(+)</text>
        <dbReference type="Rhea" id="RHEA:46608"/>
        <dbReference type="Rhea" id="RHEA-COMP:11060"/>
        <dbReference type="Rhea" id="RHEA-COMP:11605"/>
        <dbReference type="ChEBI" id="CHEBI:15378"/>
        <dbReference type="ChEBI" id="CHEBI:30013"/>
        <dbReference type="ChEBI" id="CHEBI:30616"/>
        <dbReference type="ChEBI" id="CHEBI:61977"/>
        <dbReference type="ChEBI" id="CHEBI:456216"/>
        <dbReference type="EC" id="2.7.11.1"/>
    </reaction>
</comment>
<dbReference type="PRINTS" id="PR00109">
    <property type="entry name" value="TYRKINASE"/>
</dbReference>
<dbReference type="EMBL" id="KE504153">
    <property type="protein sequence ID" value="EPS99817.1"/>
    <property type="molecule type" value="Genomic_DNA"/>
</dbReference>
<dbReference type="eggNOG" id="KOG0201">
    <property type="taxonomic scope" value="Eukaryota"/>
</dbReference>
<feature type="binding site" evidence="10">
    <location>
        <position position="40"/>
    </location>
    <ligand>
        <name>ATP</name>
        <dbReference type="ChEBI" id="CHEBI:30616"/>
    </ligand>
</feature>
<dbReference type="InParanoid" id="S8E515"/>
<dbReference type="PANTHER" id="PTHR48012">
    <property type="entry name" value="STERILE20-LIKE KINASE, ISOFORM B-RELATED"/>
    <property type="match status" value="1"/>
</dbReference>
<dbReference type="InterPro" id="IPR000719">
    <property type="entry name" value="Prot_kinase_dom"/>
</dbReference>
<sequence>MPPQVSVHQLYRRLETVGKGAYGSVHKGIEISTGNVVALKIINLDTEDDDVGDIQREVALLTQLRDAPNITHYYGCFLDGPRVWIAMEYAQGGSVRTLMKACKDGVVEEKFVSVITREVLAALSYLHKSSIIHRDLKAANVLVTATGKVMLCDFGVSALLVTASSKRNTLVGTPHWMAPEVAQGSAYDTKADIWSLGIAIYEMIKGSAPNSHMMDQAKLIQMLPRMKPPRLIEGDGSKELREFVAHCLRESPNDRLNAEELLKTKWIKNVAKVPVTILKDLILRYDTWTQGGGTRASIADSLPWEQEEQRE</sequence>